<name>A0A4V6I7K9_STECR</name>
<dbReference type="InterPro" id="IPR008547">
    <property type="entry name" value="DUF829_TMEM53"/>
</dbReference>
<dbReference type="OrthoDB" id="77878at2759"/>
<dbReference type="Gene3D" id="3.40.50.1820">
    <property type="entry name" value="alpha/beta hydrolase"/>
    <property type="match status" value="1"/>
</dbReference>
<accession>A0A4V6I7K9</accession>
<dbReference type="Proteomes" id="UP000298663">
    <property type="component" value="Chromosome X"/>
</dbReference>
<sequence length="291" mass="33615">MDSRRPMMPFARGVQLDADPDDYTVKIHVDPNAPWVFLFGWAGCQDRYLAKYSRIYEQNTSIVRFTAPINRVRSFASYRTLALELYEKILDQCSSQTHFVFHLFSMNGCTLFAALWDLLGTVANGPFIKQRTRGIMFDSSPANVSPWQEANAVSLASLPPSMYGAATRQSYRVLLATAFSLQRLTIWLRSQWEPNVYENNHAFFRLRALTDLPQNLLFLYSKNDEICTSVSIEEFMAAAKERRPSLRIESKCWFNSPHCQHLRAHPEEYSQLCRRFLSDCIREARAETPKS</sequence>
<dbReference type="PANTHER" id="PTHR12265:SF41">
    <property type="entry name" value="TRANSMEMBRANE PROTEIN 53"/>
    <property type="match status" value="1"/>
</dbReference>
<dbReference type="EMBL" id="CM016762">
    <property type="protein sequence ID" value="TMS35623.1"/>
    <property type="molecule type" value="Genomic_DNA"/>
</dbReference>
<dbReference type="PANTHER" id="PTHR12265">
    <property type="entry name" value="TRANSMEMBRANE PROTEIN 53"/>
    <property type="match status" value="1"/>
</dbReference>
<organism evidence="1 2">
    <name type="scientific">Steinernema carpocapsae</name>
    <name type="common">Entomopathogenic nematode</name>
    <dbReference type="NCBI Taxonomy" id="34508"/>
    <lineage>
        <taxon>Eukaryota</taxon>
        <taxon>Metazoa</taxon>
        <taxon>Ecdysozoa</taxon>
        <taxon>Nematoda</taxon>
        <taxon>Chromadorea</taxon>
        <taxon>Rhabditida</taxon>
        <taxon>Tylenchina</taxon>
        <taxon>Panagrolaimomorpha</taxon>
        <taxon>Strongyloidoidea</taxon>
        <taxon>Steinernematidae</taxon>
        <taxon>Steinernema</taxon>
    </lineage>
</organism>
<reference evidence="1 2" key="2">
    <citation type="journal article" date="2019" name="G3 (Bethesda)">
        <title>Hybrid Assembly of the Genome of the Entomopathogenic Nematode Steinernema carpocapsae Identifies the X-Chromosome.</title>
        <authorList>
            <person name="Serra L."/>
            <person name="Macchietto M."/>
            <person name="Macias-Munoz A."/>
            <person name="McGill C.J."/>
            <person name="Rodriguez I.M."/>
            <person name="Rodriguez B."/>
            <person name="Murad R."/>
            <person name="Mortazavi A."/>
        </authorList>
    </citation>
    <scope>NUCLEOTIDE SEQUENCE [LARGE SCALE GENOMIC DNA]</scope>
    <source>
        <strain evidence="1 2">ALL</strain>
    </source>
</reference>
<evidence type="ECO:0000313" key="1">
    <source>
        <dbReference type="EMBL" id="TMS35623.1"/>
    </source>
</evidence>
<dbReference type="SUPFAM" id="SSF53474">
    <property type="entry name" value="alpha/beta-Hydrolases"/>
    <property type="match status" value="1"/>
</dbReference>
<evidence type="ECO:0000313" key="2">
    <source>
        <dbReference type="Proteomes" id="UP000298663"/>
    </source>
</evidence>
<proteinExistence type="predicted"/>
<protein>
    <recommendedName>
        <fullName evidence="3">Transmembrane protein 53</fullName>
    </recommendedName>
</protein>
<dbReference type="InterPro" id="IPR029058">
    <property type="entry name" value="AB_hydrolase_fold"/>
</dbReference>
<dbReference type="EMBL" id="AZBU02000001">
    <property type="protein sequence ID" value="TMS35623.1"/>
    <property type="molecule type" value="Genomic_DNA"/>
</dbReference>
<dbReference type="AlphaFoldDB" id="A0A4V6I7K9"/>
<evidence type="ECO:0008006" key="3">
    <source>
        <dbReference type="Google" id="ProtNLM"/>
    </source>
</evidence>
<comment type="caution">
    <text evidence="1">The sequence shown here is derived from an EMBL/GenBank/DDBJ whole genome shotgun (WGS) entry which is preliminary data.</text>
</comment>
<reference evidence="1 2" key="1">
    <citation type="journal article" date="2015" name="Genome Biol.">
        <title>Comparative genomics of Steinernema reveals deeply conserved gene regulatory networks.</title>
        <authorList>
            <person name="Dillman A.R."/>
            <person name="Macchietto M."/>
            <person name="Porter C.F."/>
            <person name="Rogers A."/>
            <person name="Williams B."/>
            <person name="Antoshechkin I."/>
            <person name="Lee M.M."/>
            <person name="Goodwin Z."/>
            <person name="Lu X."/>
            <person name="Lewis E.E."/>
            <person name="Goodrich-Blair H."/>
            <person name="Stock S.P."/>
            <person name="Adams B.J."/>
            <person name="Sternberg P.W."/>
            <person name="Mortazavi A."/>
        </authorList>
    </citation>
    <scope>NUCLEOTIDE SEQUENCE [LARGE SCALE GENOMIC DNA]</scope>
    <source>
        <strain evidence="1 2">ALL</strain>
    </source>
</reference>
<gene>
    <name evidence="1" type="ORF">L596_002986</name>
</gene>
<dbReference type="Pfam" id="PF05705">
    <property type="entry name" value="DUF829"/>
    <property type="match status" value="1"/>
</dbReference>
<keyword evidence="2" id="KW-1185">Reference proteome</keyword>